<reference evidence="4 5" key="1">
    <citation type="journal article" date="2010" name="Int. J. Syst. Evol. Microbiol.">
        <title>Vagococcus penaei sp. nov., isolated from spoilage microbiota of cooked shrimp (Penaeus vannamei).</title>
        <authorList>
            <person name="Jaffres E."/>
            <person name="Prevost H."/>
            <person name="Rossero A."/>
            <person name="Joffraud J.J."/>
            <person name="Dousset X."/>
        </authorList>
    </citation>
    <scope>NUCLEOTIDE SEQUENCE [LARGE SCALE GENOMIC DNA]</scope>
    <source>
        <strain evidence="4 5">CD276</strain>
    </source>
</reference>
<dbReference type="STRING" id="633807.BW732_11270"/>
<dbReference type="AlphaFoldDB" id="A0A1Q2D8H8"/>
<dbReference type="InterPro" id="IPR029026">
    <property type="entry name" value="tRNA_m1G_MTases_N"/>
</dbReference>
<dbReference type="Pfam" id="PF22435">
    <property type="entry name" value="MRM3-like_sub_bind"/>
    <property type="match status" value="1"/>
</dbReference>
<dbReference type="Pfam" id="PF00588">
    <property type="entry name" value="SpoU_methylase"/>
    <property type="match status" value="1"/>
</dbReference>
<dbReference type="CDD" id="cd18095">
    <property type="entry name" value="SpoU-like_rRNA-MTase"/>
    <property type="match status" value="1"/>
</dbReference>
<dbReference type="PANTHER" id="PTHR43191:SF2">
    <property type="entry name" value="RRNA METHYLTRANSFERASE 3, MITOCHONDRIAL"/>
    <property type="match status" value="1"/>
</dbReference>
<evidence type="ECO:0000313" key="4">
    <source>
        <dbReference type="EMBL" id="AQP54728.1"/>
    </source>
</evidence>
<dbReference type="GO" id="GO:0008173">
    <property type="term" value="F:RNA methyltransferase activity"/>
    <property type="evidence" value="ECO:0007669"/>
    <property type="project" value="InterPro"/>
</dbReference>
<evidence type="ECO:0000256" key="1">
    <source>
        <dbReference type="ARBA" id="ARBA00007228"/>
    </source>
</evidence>
<proteinExistence type="inferred from homology"/>
<dbReference type="Gene3D" id="3.30.1330.30">
    <property type="match status" value="1"/>
</dbReference>
<dbReference type="RefSeq" id="WP_077276814.1">
    <property type="nucleotide sequence ID" value="NZ_CP019609.1"/>
</dbReference>
<accession>A0A1Q2D8H8</accession>
<protein>
    <submittedName>
        <fullName evidence="4">23S rRNA methyltransferase</fullName>
    </submittedName>
</protein>
<dbReference type="Gene3D" id="3.40.1280.10">
    <property type="match status" value="1"/>
</dbReference>
<dbReference type="InterPro" id="IPR029028">
    <property type="entry name" value="Alpha/beta_knot_MTases"/>
</dbReference>
<dbReference type="SMART" id="SM00967">
    <property type="entry name" value="SpoU_sub_bind"/>
    <property type="match status" value="1"/>
</dbReference>
<evidence type="ECO:0000256" key="2">
    <source>
        <dbReference type="ARBA" id="ARBA00022603"/>
    </source>
</evidence>
<organism evidence="4 5">
    <name type="scientific">Vagococcus penaei</name>
    <dbReference type="NCBI Taxonomy" id="633807"/>
    <lineage>
        <taxon>Bacteria</taxon>
        <taxon>Bacillati</taxon>
        <taxon>Bacillota</taxon>
        <taxon>Bacilli</taxon>
        <taxon>Lactobacillales</taxon>
        <taxon>Enterococcaceae</taxon>
        <taxon>Vagococcus</taxon>
    </lineage>
</organism>
<dbReference type="SUPFAM" id="SSF55315">
    <property type="entry name" value="L30e-like"/>
    <property type="match status" value="1"/>
</dbReference>
<name>A0A1Q2D8H8_9ENTE</name>
<dbReference type="OrthoDB" id="9785673at2"/>
<evidence type="ECO:0000313" key="5">
    <source>
        <dbReference type="Proteomes" id="UP000188246"/>
    </source>
</evidence>
<dbReference type="InterPro" id="IPR029064">
    <property type="entry name" value="Ribosomal_eL30-like_sf"/>
</dbReference>
<dbReference type="KEGG" id="vpi:BW732_11270"/>
<dbReference type="SUPFAM" id="SSF75217">
    <property type="entry name" value="alpha/beta knot"/>
    <property type="match status" value="1"/>
</dbReference>
<dbReference type="GO" id="GO:0032259">
    <property type="term" value="P:methylation"/>
    <property type="evidence" value="ECO:0007669"/>
    <property type="project" value="UniProtKB-KW"/>
</dbReference>
<keyword evidence="3 4" id="KW-0808">Transferase</keyword>
<dbReference type="PANTHER" id="PTHR43191">
    <property type="entry name" value="RRNA METHYLTRANSFERASE 3"/>
    <property type="match status" value="1"/>
</dbReference>
<dbReference type="GO" id="GO:0006396">
    <property type="term" value="P:RNA processing"/>
    <property type="evidence" value="ECO:0007669"/>
    <property type="project" value="InterPro"/>
</dbReference>
<dbReference type="Proteomes" id="UP000188246">
    <property type="component" value="Chromosome"/>
</dbReference>
<evidence type="ECO:0000256" key="3">
    <source>
        <dbReference type="ARBA" id="ARBA00022679"/>
    </source>
</evidence>
<dbReference type="InterPro" id="IPR053888">
    <property type="entry name" value="MRM3-like_sub_bind"/>
</dbReference>
<keyword evidence="2 4" id="KW-0489">Methyltransferase</keyword>
<sequence length="252" mass="28321">MKEITSTKNPLIKELKKLHKKKHRIETNSYLIEGEHLVEEAFTYQAEIISLLVTKDSYQDYHYLTEQVSDDSLYVVTDDVLKVVSSLPTPQGIIAVIRKTEVVKNQQLGRMLLLDRVQDPGNVGTMIRTADAAGFTHVILGEGCADIYQSKVLRAMQGSQYHLTLEEANLTDFILKLKEENYQVYGTELNEEAIDYREIESTDKLAIIMGNEGQGVAQELLELTDKNLYIPIKGKAESLNVAIAAGIIMFSL</sequence>
<dbReference type="GO" id="GO:0003723">
    <property type="term" value="F:RNA binding"/>
    <property type="evidence" value="ECO:0007669"/>
    <property type="project" value="InterPro"/>
</dbReference>
<dbReference type="EMBL" id="CP019609">
    <property type="protein sequence ID" value="AQP54728.1"/>
    <property type="molecule type" value="Genomic_DNA"/>
</dbReference>
<comment type="similarity">
    <text evidence="1">Belongs to the class IV-like SAM-binding methyltransferase superfamily. RNA methyltransferase TrmH family.</text>
</comment>
<dbReference type="InterPro" id="IPR001537">
    <property type="entry name" value="SpoU_MeTrfase"/>
</dbReference>
<gene>
    <name evidence="4" type="ORF">BW732_11270</name>
</gene>
<keyword evidence="5" id="KW-1185">Reference proteome</keyword>
<dbReference type="InterPro" id="IPR013123">
    <property type="entry name" value="SpoU_subst-bd"/>
</dbReference>
<dbReference type="InterPro" id="IPR051259">
    <property type="entry name" value="rRNA_Methyltransferase"/>
</dbReference>
<dbReference type="GO" id="GO:0005737">
    <property type="term" value="C:cytoplasm"/>
    <property type="evidence" value="ECO:0007669"/>
    <property type="project" value="UniProtKB-ARBA"/>
</dbReference>